<dbReference type="InterPro" id="IPR052709">
    <property type="entry name" value="Transposase-MT_Hybrid"/>
</dbReference>
<dbReference type="GO" id="GO:0003676">
    <property type="term" value="F:nucleic acid binding"/>
    <property type="evidence" value="ECO:0007669"/>
    <property type="project" value="InterPro"/>
</dbReference>
<proteinExistence type="predicted"/>
<name>A0A4C1YFT4_EUMVA</name>
<gene>
    <name evidence="1" type="ORF">EVAR_54209_1</name>
</gene>
<dbReference type="EMBL" id="BGZK01001191">
    <property type="protein sequence ID" value="GBP73910.1"/>
    <property type="molecule type" value="Genomic_DNA"/>
</dbReference>
<dbReference type="OrthoDB" id="10017160at2759"/>
<dbReference type="PANTHER" id="PTHR46060">
    <property type="entry name" value="MARINER MOS1 TRANSPOSASE-LIKE PROTEIN"/>
    <property type="match status" value="1"/>
</dbReference>
<comment type="caution">
    <text evidence="1">The sequence shown here is derived from an EMBL/GenBank/DDBJ whole genome shotgun (WGS) entry which is preliminary data.</text>
</comment>
<dbReference type="AlphaFoldDB" id="A0A4C1YFT4"/>
<protein>
    <recommendedName>
        <fullName evidence="3">Mariner Mos1 transposase</fullName>
    </recommendedName>
</protein>
<keyword evidence="2" id="KW-1185">Reference proteome</keyword>
<dbReference type="Gene3D" id="3.30.420.10">
    <property type="entry name" value="Ribonuclease H-like superfamily/Ribonuclease H"/>
    <property type="match status" value="1"/>
</dbReference>
<organism evidence="1 2">
    <name type="scientific">Eumeta variegata</name>
    <name type="common">Bagworm moth</name>
    <name type="synonym">Eumeta japonica</name>
    <dbReference type="NCBI Taxonomy" id="151549"/>
    <lineage>
        <taxon>Eukaryota</taxon>
        <taxon>Metazoa</taxon>
        <taxon>Ecdysozoa</taxon>
        <taxon>Arthropoda</taxon>
        <taxon>Hexapoda</taxon>
        <taxon>Insecta</taxon>
        <taxon>Pterygota</taxon>
        <taxon>Neoptera</taxon>
        <taxon>Endopterygota</taxon>
        <taxon>Lepidoptera</taxon>
        <taxon>Glossata</taxon>
        <taxon>Ditrysia</taxon>
        <taxon>Tineoidea</taxon>
        <taxon>Psychidae</taxon>
        <taxon>Oiketicinae</taxon>
        <taxon>Eumeta</taxon>
    </lineage>
</organism>
<evidence type="ECO:0000313" key="1">
    <source>
        <dbReference type="EMBL" id="GBP73910.1"/>
    </source>
</evidence>
<dbReference type="Proteomes" id="UP000299102">
    <property type="component" value="Unassembled WGS sequence"/>
</dbReference>
<accession>A0A4C1YFT4</accession>
<dbReference type="InterPro" id="IPR036397">
    <property type="entry name" value="RNaseH_sf"/>
</dbReference>
<reference evidence="1 2" key="1">
    <citation type="journal article" date="2019" name="Commun. Biol.">
        <title>The bagworm genome reveals a unique fibroin gene that provides high tensile strength.</title>
        <authorList>
            <person name="Kono N."/>
            <person name="Nakamura H."/>
            <person name="Ohtoshi R."/>
            <person name="Tomita M."/>
            <person name="Numata K."/>
            <person name="Arakawa K."/>
        </authorList>
    </citation>
    <scope>NUCLEOTIDE SEQUENCE [LARGE SCALE GENOMIC DNA]</scope>
</reference>
<dbReference type="PANTHER" id="PTHR46060:SF1">
    <property type="entry name" value="MARINER MOS1 TRANSPOSASE-LIKE PROTEIN"/>
    <property type="match status" value="1"/>
</dbReference>
<evidence type="ECO:0000313" key="2">
    <source>
        <dbReference type="Proteomes" id="UP000299102"/>
    </source>
</evidence>
<sequence length="97" mass="11339">MSPIQPILQKHLGKKFLCSRWIPQNLTEAQKTDRVTWCNAMFTRNKEGASNLVWVIVTGDERYIYCNDPKTKQQSTIWVYLNELKPTKVTHERSASK</sequence>
<evidence type="ECO:0008006" key="3">
    <source>
        <dbReference type="Google" id="ProtNLM"/>
    </source>
</evidence>